<reference evidence="1 2" key="1">
    <citation type="submission" date="2014-10" db="EMBL/GenBank/DDBJ databases">
        <title>Draft genome of the hookworm Ancylostoma caninum.</title>
        <authorList>
            <person name="Mitreva M."/>
        </authorList>
    </citation>
    <scope>NUCLEOTIDE SEQUENCE [LARGE SCALE GENOMIC DNA]</scope>
    <source>
        <strain evidence="1 2">Baltimore</strain>
    </source>
</reference>
<name>A0A368GS14_ANCCA</name>
<gene>
    <name evidence="1" type="ORF">ANCCAN_08295</name>
</gene>
<protein>
    <submittedName>
        <fullName evidence="1">Uncharacterized protein</fullName>
    </submittedName>
</protein>
<evidence type="ECO:0000313" key="2">
    <source>
        <dbReference type="Proteomes" id="UP000252519"/>
    </source>
</evidence>
<keyword evidence="2" id="KW-1185">Reference proteome</keyword>
<organism evidence="1 2">
    <name type="scientific">Ancylostoma caninum</name>
    <name type="common">Dog hookworm</name>
    <dbReference type="NCBI Taxonomy" id="29170"/>
    <lineage>
        <taxon>Eukaryota</taxon>
        <taxon>Metazoa</taxon>
        <taxon>Ecdysozoa</taxon>
        <taxon>Nematoda</taxon>
        <taxon>Chromadorea</taxon>
        <taxon>Rhabditida</taxon>
        <taxon>Rhabditina</taxon>
        <taxon>Rhabditomorpha</taxon>
        <taxon>Strongyloidea</taxon>
        <taxon>Ancylostomatidae</taxon>
        <taxon>Ancylostomatinae</taxon>
        <taxon>Ancylostoma</taxon>
    </lineage>
</organism>
<dbReference type="Proteomes" id="UP000252519">
    <property type="component" value="Unassembled WGS sequence"/>
</dbReference>
<dbReference type="AlphaFoldDB" id="A0A368GS14"/>
<accession>A0A368GS14</accession>
<comment type="caution">
    <text evidence="1">The sequence shown here is derived from an EMBL/GenBank/DDBJ whole genome shotgun (WGS) entry which is preliminary data.</text>
</comment>
<dbReference type="EMBL" id="JOJR01000095">
    <property type="protein sequence ID" value="RCN45727.1"/>
    <property type="molecule type" value="Genomic_DNA"/>
</dbReference>
<proteinExistence type="predicted"/>
<sequence length="45" mass="4905">MSVTTHVRNIANSLAPISYRKCVKLYALVVACALRATTGTKRINV</sequence>
<evidence type="ECO:0000313" key="1">
    <source>
        <dbReference type="EMBL" id="RCN45727.1"/>
    </source>
</evidence>